<dbReference type="InterPro" id="IPR011110">
    <property type="entry name" value="Reg_prop"/>
</dbReference>
<dbReference type="InterPro" id="IPR036097">
    <property type="entry name" value="HisK_dim/P_sf"/>
</dbReference>
<keyword evidence="6" id="KW-1185">Reference proteome</keyword>
<dbReference type="Proteomes" id="UP001597294">
    <property type="component" value="Unassembled WGS sequence"/>
</dbReference>
<dbReference type="PROSITE" id="PS50109">
    <property type="entry name" value="HIS_KIN"/>
    <property type="match status" value="1"/>
</dbReference>
<dbReference type="InterPro" id="IPR011123">
    <property type="entry name" value="Y_Y_Y"/>
</dbReference>
<evidence type="ECO:0000313" key="5">
    <source>
        <dbReference type="EMBL" id="MFD2205964.1"/>
    </source>
</evidence>
<dbReference type="InterPro" id="IPR015943">
    <property type="entry name" value="WD40/YVTN_repeat-like_dom_sf"/>
</dbReference>
<evidence type="ECO:0000259" key="4">
    <source>
        <dbReference type="PROSITE" id="PS50109"/>
    </source>
</evidence>
<dbReference type="Gene3D" id="2.60.40.10">
    <property type="entry name" value="Immunoglobulins"/>
    <property type="match status" value="1"/>
</dbReference>
<dbReference type="Pfam" id="PF00512">
    <property type="entry name" value="HisKA"/>
    <property type="match status" value="1"/>
</dbReference>
<dbReference type="CDD" id="cd00082">
    <property type="entry name" value="HisKA"/>
    <property type="match status" value="1"/>
</dbReference>
<sequence>MVTDQEGRIWVGTHKLSRYSDNKGSFQNFGVSSQKLIHSIHQDLGKRLWIGGASFGLRQVNPDTGELVQVLINDVSEKKSIISNTIHRMIDGENDDLWIATDIGLEHFDIKTGIFTHYSLSDLVATITHNFIRDLTLDNKGNIWIATAEGVVVFNPNKNTWVHYQHSKHDNTSIATDDVWTVFEDTKGQIWIGTDKRGVNKYLPETDNFSHYQSGTGRNFIPTGAIFDIKEDMNGALWLNIFNHGVCRFSTHDLKFEVYQTNPADPLKGPNFDNLLDIHEDKNGKIWIATDGGGVSLFDPETRLFRHFSHDPEDQNSLSSNSVISIAEGKDGILWFGTWGGGLNKYDQINETFIRYKSDEVYRNGLLGNNVFNIRIDSNDILWLSVWDKGLQRFDPKIEIFTDYSLTSEAAPYKISNQHINFQHEDKSGRLWFGGHDGLEMVNPENLNVNSIILNTQNDIYDVYETMEGILWFATSDGLVRYDPVTSEKESYGRKQGLSDNFVTGIEIDDNEFFWLGTRKGLNKFDPRTKNIETFGLSDGLQGWEFNRFSHLKSKDGIMYFGGTRGLNVFDPNHHYKNNRVPKVEITGLEIFQKPVSIAEEGLLPEKISALKKIELSYDQRDVAFRFTALDFSVPEKNQFRYMLEGFDKNWTLVGSDRRRAHYTNLAPGDYIFKVKAANNDGVWNNEGVSLIVVITPPWWDTYIAKISLFVLIAVFAYGFHWFRCSGNQKREKELEILVEQKTEELANFNRFLEDRVLERTKELVAAKENAEIADTSKSAFLANMSHELRTPLNAIIGFSQMMQSEVFGSLGNIKYREYTEDIHKSGSHLLSLINTILDVSQIEARDVMLYEESIRPRDIIDDVFSMVSHMAKSKKLDLIVECPSDLPMLYVDKTRVKQIFSNLISNAIKFNKDCGKIIVKVSETSGHELKVEIEDTGIGIENSKISGVLKRFGQVESSFSRLNDGIGLGLSIVSDFCRLHQARFSLNSELGKGTVATVIFPKERTVTPKDPDTAGSLTQLKKRLV</sequence>
<accession>A0ABW5BM36</accession>
<dbReference type="SUPFAM" id="SSF63829">
    <property type="entry name" value="Calcium-dependent phosphotriesterase"/>
    <property type="match status" value="3"/>
</dbReference>
<dbReference type="InterPro" id="IPR003661">
    <property type="entry name" value="HisK_dim/P_dom"/>
</dbReference>
<dbReference type="EMBL" id="JBHUII010000004">
    <property type="protein sequence ID" value="MFD2205964.1"/>
    <property type="molecule type" value="Genomic_DNA"/>
</dbReference>
<dbReference type="InterPro" id="IPR013783">
    <property type="entry name" value="Ig-like_fold"/>
</dbReference>
<dbReference type="SUPFAM" id="SSF47384">
    <property type="entry name" value="Homodimeric domain of signal transducing histidine kinase"/>
    <property type="match status" value="1"/>
</dbReference>
<evidence type="ECO:0000256" key="3">
    <source>
        <dbReference type="ARBA" id="ARBA00022553"/>
    </source>
</evidence>
<dbReference type="SMART" id="SM00387">
    <property type="entry name" value="HATPase_c"/>
    <property type="match status" value="1"/>
</dbReference>
<dbReference type="Gene3D" id="1.10.287.130">
    <property type="match status" value="1"/>
</dbReference>
<dbReference type="InterPro" id="IPR004358">
    <property type="entry name" value="Sig_transdc_His_kin-like_C"/>
</dbReference>
<dbReference type="PANTHER" id="PTHR43547:SF2">
    <property type="entry name" value="HYBRID SIGNAL TRANSDUCTION HISTIDINE KINASE C"/>
    <property type="match status" value="1"/>
</dbReference>
<dbReference type="InterPro" id="IPR036890">
    <property type="entry name" value="HATPase_C_sf"/>
</dbReference>
<organism evidence="5 6">
    <name type="scientific">Kiloniella antarctica</name>
    <dbReference type="NCBI Taxonomy" id="1550907"/>
    <lineage>
        <taxon>Bacteria</taxon>
        <taxon>Pseudomonadati</taxon>
        <taxon>Pseudomonadota</taxon>
        <taxon>Alphaproteobacteria</taxon>
        <taxon>Rhodospirillales</taxon>
        <taxon>Kiloniellaceae</taxon>
        <taxon>Kiloniella</taxon>
    </lineage>
</organism>
<dbReference type="Gene3D" id="3.30.565.10">
    <property type="entry name" value="Histidine kinase-like ATPase, C-terminal domain"/>
    <property type="match status" value="1"/>
</dbReference>
<dbReference type="PRINTS" id="PR00344">
    <property type="entry name" value="BCTRLSENSOR"/>
</dbReference>
<evidence type="ECO:0000313" key="6">
    <source>
        <dbReference type="Proteomes" id="UP001597294"/>
    </source>
</evidence>
<comment type="catalytic activity">
    <reaction evidence="1">
        <text>ATP + protein L-histidine = ADP + protein N-phospho-L-histidine.</text>
        <dbReference type="EC" id="2.7.13.3"/>
    </reaction>
</comment>
<dbReference type="InterPro" id="IPR005467">
    <property type="entry name" value="His_kinase_dom"/>
</dbReference>
<evidence type="ECO:0000256" key="2">
    <source>
        <dbReference type="ARBA" id="ARBA00012438"/>
    </source>
</evidence>
<reference evidence="6" key="1">
    <citation type="journal article" date="2019" name="Int. J. Syst. Evol. Microbiol.">
        <title>The Global Catalogue of Microorganisms (GCM) 10K type strain sequencing project: providing services to taxonomists for standard genome sequencing and annotation.</title>
        <authorList>
            <consortium name="The Broad Institute Genomics Platform"/>
            <consortium name="The Broad Institute Genome Sequencing Center for Infectious Disease"/>
            <person name="Wu L."/>
            <person name="Ma J."/>
        </authorList>
    </citation>
    <scope>NUCLEOTIDE SEQUENCE [LARGE SCALE GENOMIC DNA]</scope>
    <source>
        <strain evidence="6">CGMCC 4.7192</strain>
    </source>
</reference>
<keyword evidence="3" id="KW-0597">Phosphoprotein</keyword>
<dbReference type="Pfam" id="PF07494">
    <property type="entry name" value="Reg_prop"/>
    <property type="match status" value="3"/>
</dbReference>
<dbReference type="Pfam" id="PF02518">
    <property type="entry name" value="HATPase_c"/>
    <property type="match status" value="1"/>
</dbReference>
<dbReference type="PANTHER" id="PTHR43547">
    <property type="entry name" value="TWO-COMPONENT HISTIDINE KINASE"/>
    <property type="match status" value="1"/>
</dbReference>
<dbReference type="Gene3D" id="2.130.10.10">
    <property type="entry name" value="YVTN repeat-like/Quinoprotein amine dehydrogenase"/>
    <property type="match status" value="2"/>
</dbReference>
<evidence type="ECO:0000256" key="1">
    <source>
        <dbReference type="ARBA" id="ARBA00000085"/>
    </source>
</evidence>
<feature type="domain" description="Histidine kinase" evidence="4">
    <location>
        <begin position="784"/>
        <end position="1005"/>
    </location>
</feature>
<dbReference type="EC" id="2.7.13.3" evidence="2"/>
<comment type="caution">
    <text evidence="5">The sequence shown here is derived from an EMBL/GenBank/DDBJ whole genome shotgun (WGS) entry which is preliminary data.</text>
</comment>
<protein>
    <recommendedName>
        <fullName evidence="2">histidine kinase</fullName>
        <ecNumber evidence="2">2.7.13.3</ecNumber>
    </recommendedName>
</protein>
<name>A0ABW5BM36_9PROT</name>
<gene>
    <name evidence="5" type="ORF">ACFSKO_10090</name>
</gene>
<dbReference type="SUPFAM" id="SSF55874">
    <property type="entry name" value="ATPase domain of HSP90 chaperone/DNA topoisomerase II/histidine kinase"/>
    <property type="match status" value="1"/>
</dbReference>
<dbReference type="InterPro" id="IPR003594">
    <property type="entry name" value="HATPase_dom"/>
</dbReference>
<proteinExistence type="predicted"/>
<dbReference type="Pfam" id="PF07495">
    <property type="entry name" value="Y_Y_Y"/>
    <property type="match status" value="1"/>
</dbReference>
<dbReference type="SMART" id="SM00388">
    <property type="entry name" value="HisKA"/>
    <property type="match status" value="1"/>
</dbReference>